<keyword evidence="3" id="KW-1185">Reference proteome</keyword>
<evidence type="ECO:0000313" key="3">
    <source>
        <dbReference type="Proteomes" id="UP000184608"/>
    </source>
</evidence>
<accession>A0A1M6F0Y2</accession>
<evidence type="ECO:0000313" key="1">
    <source>
        <dbReference type="EMBL" id="SHI19739.1"/>
    </source>
</evidence>
<sequence>MNCRTNPGNPVDLSEIRFLERIVIGKCNDRGVEDEAQRQQQLNKLNACLNGTPRGIIVGKDCSFQLIRIGEHTVVTQQVAYHIGFKRKPSWR</sequence>
<dbReference type="STRING" id="1216006.VA7868_02342"/>
<dbReference type="Proteomes" id="UP000184608">
    <property type="component" value="Unassembled WGS sequence"/>
</dbReference>
<gene>
    <name evidence="1" type="ORF">VA7868_02342</name>
    <name evidence="2" type="ORF">VA7868_04562</name>
</gene>
<dbReference type="RefSeq" id="WP_073604012.1">
    <property type="nucleotide sequence ID" value="NZ_FQXZ01000023.1"/>
</dbReference>
<dbReference type="OrthoDB" id="5518837at2"/>
<protein>
    <submittedName>
        <fullName evidence="2">Uncharacterized protein</fullName>
    </submittedName>
</protein>
<dbReference type="EMBL" id="FQXZ01000056">
    <property type="protein sequence ID" value="SHI91388.1"/>
    <property type="molecule type" value="Genomic_DNA"/>
</dbReference>
<dbReference type="AlphaFoldDB" id="A0A1M6F0Y2"/>
<organism evidence="2 3">
    <name type="scientific">Vibrio aerogenes CECT 7868</name>
    <dbReference type="NCBI Taxonomy" id="1216006"/>
    <lineage>
        <taxon>Bacteria</taxon>
        <taxon>Pseudomonadati</taxon>
        <taxon>Pseudomonadota</taxon>
        <taxon>Gammaproteobacteria</taxon>
        <taxon>Vibrionales</taxon>
        <taxon>Vibrionaceae</taxon>
        <taxon>Vibrio</taxon>
    </lineage>
</organism>
<evidence type="ECO:0000313" key="2">
    <source>
        <dbReference type="EMBL" id="SHI91388.1"/>
    </source>
</evidence>
<name>A0A1M6F0Y2_9VIBR</name>
<dbReference type="EMBL" id="FQXZ01000023">
    <property type="protein sequence ID" value="SHI19739.1"/>
    <property type="molecule type" value="Genomic_DNA"/>
</dbReference>
<reference evidence="2 3" key="1">
    <citation type="submission" date="2016-11" db="EMBL/GenBank/DDBJ databases">
        <authorList>
            <person name="Jaros S."/>
            <person name="Januszkiewicz K."/>
            <person name="Wedrychowicz H."/>
        </authorList>
    </citation>
    <scope>NUCLEOTIDE SEQUENCE [LARGE SCALE GENOMIC DNA]</scope>
    <source>
        <strain evidence="2 3">CECT 7868</strain>
    </source>
</reference>
<proteinExistence type="predicted"/>